<gene>
    <name evidence="1" type="ORF">RDB_LOCUS131247</name>
</gene>
<dbReference type="AlphaFoldDB" id="A0A8H3G9S7"/>
<reference evidence="1" key="1">
    <citation type="submission" date="2021-01" db="EMBL/GenBank/DDBJ databases">
        <authorList>
            <person name="Kaushik A."/>
        </authorList>
    </citation>
    <scope>NUCLEOTIDE SEQUENCE</scope>
    <source>
        <strain evidence="1">AG1-1C</strain>
    </source>
</reference>
<protein>
    <submittedName>
        <fullName evidence="1">Uncharacterized protein</fullName>
    </submittedName>
</protein>
<comment type="caution">
    <text evidence="1">The sequence shown here is derived from an EMBL/GenBank/DDBJ whole genome shotgun (WGS) entry which is preliminary data.</text>
</comment>
<evidence type="ECO:0000313" key="2">
    <source>
        <dbReference type="Proteomes" id="UP000663846"/>
    </source>
</evidence>
<organism evidence="1 2">
    <name type="scientific">Rhizoctonia solani</name>
    <dbReference type="NCBI Taxonomy" id="456999"/>
    <lineage>
        <taxon>Eukaryota</taxon>
        <taxon>Fungi</taxon>
        <taxon>Dikarya</taxon>
        <taxon>Basidiomycota</taxon>
        <taxon>Agaricomycotina</taxon>
        <taxon>Agaricomycetes</taxon>
        <taxon>Cantharellales</taxon>
        <taxon>Ceratobasidiaceae</taxon>
        <taxon>Rhizoctonia</taxon>
    </lineage>
</organism>
<name>A0A8H3G9S7_9AGAM</name>
<dbReference type="EMBL" id="CAJMWS010000404">
    <property type="protein sequence ID" value="CAE6441867.1"/>
    <property type="molecule type" value="Genomic_DNA"/>
</dbReference>
<dbReference type="Proteomes" id="UP000663846">
    <property type="component" value="Unassembled WGS sequence"/>
</dbReference>
<evidence type="ECO:0000313" key="1">
    <source>
        <dbReference type="EMBL" id="CAE6441867.1"/>
    </source>
</evidence>
<sequence length="208" mass="23671">MTLILHSIAPGSYRTVVNLTQQSHLYGPGGSASGPETEALALQLEGINIDILVLDRSTITNHDLRLILRAMPTIQTLYILERSIGSKTSQNLVRPIESSVGSDNVRFPKIHTLYLWDCYLNARDDPNLDKFKEMVISHGIQELGLRGGMATPMLVQSSPIVLFDDPEADQYTTPIKEWLRDNVPQFKMIKELNDLPHYNRQEKFWQLW</sequence>
<proteinExistence type="predicted"/>
<accession>A0A8H3G9S7</accession>